<dbReference type="Pfam" id="PF24545">
    <property type="entry name" value="Ig_TPPC8_1st"/>
    <property type="match status" value="1"/>
</dbReference>
<evidence type="ECO:0000313" key="4">
    <source>
        <dbReference type="Proteomes" id="UP000308652"/>
    </source>
</evidence>
<feature type="domain" description="TPPC8 first Ig-like" evidence="2">
    <location>
        <begin position="708"/>
        <end position="847"/>
    </location>
</feature>
<gene>
    <name evidence="3" type="ORF">BDQ12DRAFT_653616</name>
</gene>
<dbReference type="OrthoDB" id="203724at2759"/>
<dbReference type="Proteomes" id="UP000308652">
    <property type="component" value="Unassembled WGS sequence"/>
</dbReference>
<dbReference type="PANTHER" id="PTHR12975">
    <property type="entry name" value="TRANSPORT PROTEIN TRAPP"/>
    <property type="match status" value="1"/>
</dbReference>
<feature type="region of interest" description="Disordered" evidence="1">
    <location>
        <begin position="325"/>
        <end position="365"/>
    </location>
</feature>
<dbReference type="STRING" id="68775.A0A5C3LYA1"/>
<protein>
    <submittedName>
        <fullName evidence="3">ER-golgi trafficking TRAPP I complex 85 kDa subunit-domain-containing protein</fullName>
    </submittedName>
</protein>
<accession>A0A5C3LYA1</accession>
<evidence type="ECO:0000259" key="2">
    <source>
        <dbReference type="Pfam" id="PF24545"/>
    </source>
</evidence>
<evidence type="ECO:0000313" key="3">
    <source>
        <dbReference type="EMBL" id="TFK36848.1"/>
    </source>
</evidence>
<feature type="compositionally biased region" description="Polar residues" evidence="1">
    <location>
        <begin position="241"/>
        <end position="267"/>
    </location>
</feature>
<feature type="compositionally biased region" description="Pro residues" evidence="1">
    <location>
        <begin position="224"/>
        <end position="240"/>
    </location>
</feature>
<sequence length="1358" mass="150512">MAPLPSSLSPHICILLSPDLSELLESSSLPPLPHILQSFSPLPQVTTRTTSLASVPHTSFALRFSDLSEIEHACQEDEEQRAVRTIDWISARINKRCVKWIQDLEKVGEKDALRTPWWDELRRCAEGDHIPSRTEGWNHPIAVILAVSTAAPNPLQAITALHARPLQFPSWVDSNVMRYTLIIHPQHSSLSDEEAAALFNAVKKQFGLHSYLLNLRLPTPPPPPVPVPALLPRLPSPPMPESSTMNGSDGLSNTPNRPGTPTSPNVLNTVRMEEGDIQQTSRFTREFVVMSLIPWMEKCVLDWNENFSSTRRLPSRLFSSTRRLFGSPASSPAPTHNSSSSVSSLPGRPMQTTGGNVSGPSPPSQQRRLAEFATILGDLKLAVSVWEALRKEGKGGSDILPLLLTPSPALQLHASAALMNINPLASDILPHAQLRLLLCAVRWEAGISSRDFLSSVMEGDRWLVWAAGNAEEAPSALLLAQAALLSSRRHARRRAALWYVSAANRLEKCGIKPLTMYFLRRAQDLYKVRPPKSLSPSFWESEGKSPQDTEGFDGITSGIEHPLGKSFKILSLMILNMAYAGRLLYTTGDIEEAVHLFLSLLRGSSRILFSQTEEGAGGDGETGIQSNDKVFLDDFRVALGHFQATEPEKASVSNLKLPFKFCLQHQTRVRFSDDNIDAQSDEWSVREQTWKTFWKSRGGTETFAKSVKASTGELFWVDMALRNPLDTEVNLANVTLVVQESNATDSSAETFVEVEVIQDVVLAAYESRIIPISLTATHAGVITITHVKYDFLSLFHSTELLAARGHRLHDTAAQRQKPTYAPDVLMKVEINEAKHKLQAQFIDVRSSIIVEGEDKRMKLWLSNAGSLYVQEAWIVAGPEVELWVGTEDWESRSSSTNSVLSSSNSLVPPEPFRLPVTNDVGTPGLNSGESTEVPLVLHDDRIGEQQLRLLVVYRENNTAPFYCARLSLGYEVHPLLSISLTAEPSQLMEYPYTLELGLVNLSSAAVELKQIVTLSPLWKCTAAQNDWSVVIHTLHSISGLQSSRTVFFASRWFEGSGYTETVDFVSEKLSSILHGKEITQTYPPPINLYCSSITQDSSVSKSVTAPTTHYFLHNGRRKFVSATTARIQPYIPAASYPLIFPLYTPASLDATIFWDIPSQQRSGHTNIFGLTLGAGHAALDSIIENAESAKVKRSMYAETRRENMEVLEAIRGSEWNKEMDPIVVSSHQPDETLHDFSTGSCQVPVSFTLRNYSVTRTVQFTMKLKGGSSSVRNRNSISPPYSGRLTFRGSIPPSESIAIESKLWITRPGTYTLGEWLLETEVEDDSRIASVPPKRRRYLQESRPTDNASIIVCDPRIS</sequence>
<dbReference type="InterPro" id="IPR024420">
    <property type="entry name" value="TRAPP_III_complex_Trs85"/>
</dbReference>
<name>A0A5C3LYA1_9AGAR</name>
<dbReference type="Pfam" id="PF12739">
    <property type="entry name" value="TRAPPC-Trs85"/>
    <property type="match status" value="1"/>
</dbReference>
<feature type="compositionally biased region" description="Polar residues" evidence="1">
    <location>
        <begin position="350"/>
        <end position="365"/>
    </location>
</feature>
<reference evidence="3 4" key="1">
    <citation type="journal article" date="2019" name="Nat. Ecol. Evol.">
        <title>Megaphylogeny resolves global patterns of mushroom evolution.</title>
        <authorList>
            <person name="Varga T."/>
            <person name="Krizsan K."/>
            <person name="Foldi C."/>
            <person name="Dima B."/>
            <person name="Sanchez-Garcia M."/>
            <person name="Sanchez-Ramirez S."/>
            <person name="Szollosi G.J."/>
            <person name="Szarkandi J.G."/>
            <person name="Papp V."/>
            <person name="Albert L."/>
            <person name="Andreopoulos W."/>
            <person name="Angelini C."/>
            <person name="Antonin V."/>
            <person name="Barry K.W."/>
            <person name="Bougher N.L."/>
            <person name="Buchanan P."/>
            <person name="Buyck B."/>
            <person name="Bense V."/>
            <person name="Catcheside P."/>
            <person name="Chovatia M."/>
            <person name="Cooper J."/>
            <person name="Damon W."/>
            <person name="Desjardin D."/>
            <person name="Finy P."/>
            <person name="Geml J."/>
            <person name="Haridas S."/>
            <person name="Hughes K."/>
            <person name="Justo A."/>
            <person name="Karasinski D."/>
            <person name="Kautmanova I."/>
            <person name="Kiss B."/>
            <person name="Kocsube S."/>
            <person name="Kotiranta H."/>
            <person name="LaButti K.M."/>
            <person name="Lechner B.E."/>
            <person name="Liimatainen K."/>
            <person name="Lipzen A."/>
            <person name="Lukacs Z."/>
            <person name="Mihaltcheva S."/>
            <person name="Morgado L.N."/>
            <person name="Niskanen T."/>
            <person name="Noordeloos M.E."/>
            <person name="Ohm R.A."/>
            <person name="Ortiz-Santana B."/>
            <person name="Ovrebo C."/>
            <person name="Racz N."/>
            <person name="Riley R."/>
            <person name="Savchenko A."/>
            <person name="Shiryaev A."/>
            <person name="Soop K."/>
            <person name="Spirin V."/>
            <person name="Szebenyi C."/>
            <person name="Tomsovsky M."/>
            <person name="Tulloss R.E."/>
            <person name="Uehling J."/>
            <person name="Grigoriev I.V."/>
            <person name="Vagvolgyi C."/>
            <person name="Papp T."/>
            <person name="Martin F.M."/>
            <person name="Miettinen O."/>
            <person name="Hibbett D.S."/>
            <person name="Nagy L.G."/>
        </authorList>
    </citation>
    <scope>NUCLEOTIDE SEQUENCE [LARGE SCALE GENOMIC DNA]</scope>
    <source>
        <strain evidence="3 4">CBS 166.37</strain>
    </source>
</reference>
<feature type="compositionally biased region" description="Low complexity" evidence="1">
    <location>
        <begin position="327"/>
        <end position="349"/>
    </location>
</feature>
<evidence type="ECO:0000256" key="1">
    <source>
        <dbReference type="SAM" id="MobiDB-lite"/>
    </source>
</evidence>
<dbReference type="GO" id="GO:1990072">
    <property type="term" value="C:TRAPPIII protein complex"/>
    <property type="evidence" value="ECO:0007669"/>
    <property type="project" value="TreeGrafter"/>
</dbReference>
<keyword evidence="4" id="KW-1185">Reference proteome</keyword>
<feature type="region of interest" description="Disordered" evidence="1">
    <location>
        <begin position="224"/>
        <end position="267"/>
    </location>
</feature>
<organism evidence="3 4">
    <name type="scientific">Crucibulum laeve</name>
    <dbReference type="NCBI Taxonomy" id="68775"/>
    <lineage>
        <taxon>Eukaryota</taxon>
        <taxon>Fungi</taxon>
        <taxon>Dikarya</taxon>
        <taxon>Basidiomycota</taxon>
        <taxon>Agaricomycotina</taxon>
        <taxon>Agaricomycetes</taxon>
        <taxon>Agaricomycetidae</taxon>
        <taxon>Agaricales</taxon>
        <taxon>Agaricineae</taxon>
        <taxon>Nidulariaceae</taxon>
        <taxon>Crucibulum</taxon>
    </lineage>
</organism>
<dbReference type="PANTHER" id="PTHR12975:SF6">
    <property type="entry name" value="TRAFFICKING PROTEIN PARTICLE COMPLEX SUBUNIT 8"/>
    <property type="match status" value="1"/>
</dbReference>
<proteinExistence type="predicted"/>
<dbReference type="InterPro" id="IPR058541">
    <property type="entry name" value="Ig_TPPC8_1st"/>
</dbReference>
<dbReference type="EMBL" id="ML213611">
    <property type="protein sequence ID" value="TFK36848.1"/>
    <property type="molecule type" value="Genomic_DNA"/>
</dbReference>